<feature type="coiled-coil region" evidence="1">
    <location>
        <begin position="1409"/>
        <end position="1474"/>
    </location>
</feature>
<feature type="compositionally biased region" description="Basic and acidic residues" evidence="2">
    <location>
        <begin position="244"/>
        <end position="274"/>
    </location>
</feature>
<feature type="coiled-coil region" evidence="1">
    <location>
        <begin position="828"/>
        <end position="855"/>
    </location>
</feature>
<feature type="region of interest" description="Disordered" evidence="2">
    <location>
        <begin position="879"/>
        <end position="977"/>
    </location>
</feature>
<feature type="compositionally biased region" description="Basic and acidic residues" evidence="2">
    <location>
        <begin position="897"/>
        <end position="925"/>
    </location>
</feature>
<proteinExistence type="predicted"/>
<evidence type="ECO:0000313" key="4">
    <source>
        <dbReference type="Proteomes" id="UP000085678"/>
    </source>
</evidence>
<feature type="region of interest" description="Disordered" evidence="2">
    <location>
        <begin position="1193"/>
        <end position="1213"/>
    </location>
</feature>
<evidence type="ECO:0000256" key="1">
    <source>
        <dbReference type="SAM" id="Coils"/>
    </source>
</evidence>
<sequence>MTESGGHVQLTNNMLAQLHVPIRVKTLKEINANVFVTLYEGMMGDRLPDIIRNPMSIEDEIHNCQCVVDSISLDILHTSLSHITGQSIVHGDPGSIMNLVEVFSGLLEYFLDKIESDISSDNEENPGYLEEEDPDALTPEVLNGILERELGKDQESQKPTASKTEVDTTKDLIALGESDSFRGHIPGGQGSGGSRPPATMTSATSAPQPLHYPVAQSSVHHMSKENDSTLQLIRESEQIQKRWEQEYDKPDPKSLGHSHGRYETSRMKPEKLHPDSSTGEVYRQRGVSDGHSFVQSFPERKVRTTAPTSTVTTASTTTEKNRSNLVHSEGRMDRQRDSFFPAKDPKDSPVVSPPKVPDTSKQPQAFRDFGYLGLRPKPDSPPAEHLETEKTEKRSDGVENTKKTFTHHLYHYYVPSEQRKGPAVPSLSASMPLSTRRDTERSFMPNSTGTAPRLYGSTIPIATTAERDTLYSKPGPSSSHTYDNLENLMADTVHMSRDAVRKSPTKSPVIDVPDRLGQSLKDLHRTTVQLRKESDKILRESIEVKNASQREDAKWRKPKRKVSSLAERSTDDPYKPTDRGMHATVRTEVGKRREKQMHQDLQRYLKEKENIENISPRVNPTRDEVYLSDDELSQHSDSFLDYRESAKEREFATDDLSPLRPTSKKVRFQDSRLSSGADAHARIRSRILDEDNLQRTRTRILDSQYRQDLDEFKDVMGHKMKVMKKKTAEKERVYRKGVLIGPQISKYKPSKKYTASVVGGESRGRPSSKGLGKKSRKRSASCSPDFGRRHPLRVGEDNILPFMLEEFPFIHLSEHTIHNVWKKSYRQVEQLSKAAQEVKRKKSAAQAQYEEAKRRQEVLMNIMKKELAHNQKMSFPERKVRTTAPTSTVTTASTTTEKNRSRLVHSEGRMDRQRDGFFPAKDPKDSPVVSPPKVPDTSKQPQAFRDFGDLGLRPKPDSPPAGHLETEKTEKRSDGVENTEKTFTHHLYHYYVPSEQRKGPAVPSLSASMPLSTRRDTERSFMPNSTGTAPRLYGSTIPIATTAERDTLYSKPGPSSSHTYDNLENLMADTVHMSRDAVRKSPIKSPVIDVPDRLGQSLKDLHRTTVQLRKESNKILRESIEVKNASQREDAKWRKPKRKVSSLAERSTDDPYKPTDRGMHATVRTEVGKYVLRRENQMHQDLQRYLKEKENIENISPRVNPNRDEKYLSDDELSQHSDSFLDYRESAKEREFATDDLSPLRPTSKKVRFQDSRLSSGADAHARIRSRILDEDNLQRTRTRILDSQYRQDLDEFKDVMGHKMKVMKKKTAEKERVYRKGVLIGPQISKYKPSKKYTASVVGGESRGRPSSKGLGKKSRKRSASCSPDFGRRHPLRVGEDNILPFMLEEFPFIHLSEHTIHDVWKKSYRQVEQLSKAAQEVKRKKSAAQAQYEEAKRRQEVLMNIMKKELSHNQKMQEVKERRAHEQAMKAKIREKRMQSARARRYYDDYQVRMRSRMLKKRTKEEMIFKKLFKEGLEIQKERLRDLRSYAKEQREVKTRLQQNEIESLENFYRDQFAMLAESMAKERKELQVREKAQEKVLSKMKGELRKKMETEIREFQEQLYRDEDDVYYRQLDADRVKHDLQVAQYHSRLL</sequence>
<gene>
    <name evidence="5" type="primary">LOC106152154</name>
</gene>
<dbReference type="GeneID" id="106152154"/>
<feature type="compositionally biased region" description="Basic and acidic residues" evidence="2">
    <location>
        <begin position="964"/>
        <end position="977"/>
    </location>
</feature>
<feature type="compositionally biased region" description="Basic and acidic residues" evidence="2">
    <location>
        <begin position="1201"/>
        <end position="1213"/>
    </location>
</feature>
<feature type="region of interest" description="Disordered" evidence="2">
    <location>
        <begin position="997"/>
        <end position="1033"/>
    </location>
</feature>
<feature type="compositionally biased region" description="Low complexity" evidence="2">
    <location>
        <begin position="304"/>
        <end position="318"/>
    </location>
</feature>
<feature type="compositionally biased region" description="Basic and acidic residues" evidence="2">
    <location>
        <begin position="946"/>
        <end position="956"/>
    </location>
</feature>
<evidence type="ECO:0000259" key="3">
    <source>
        <dbReference type="Pfam" id="PF19016"/>
    </source>
</evidence>
<dbReference type="GO" id="GO:0005813">
    <property type="term" value="C:centrosome"/>
    <property type="evidence" value="ECO:0007669"/>
    <property type="project" value="InterPro"/>
</dbReference>
<feature type="region of interest" description="Disordered" evidence="2">
    <location>
        <begin position="547"/>
        <end position="580"/>
    </location>
</feature>
<feature type="compositionally biased region" description="Basic and acidic residues" evidence="2">
    <location>
        <begin position="328"/>
        <end position="347"/>
    </location>
</feature>
<organism evidence="4 5">
    <name type="scientific">Lingula anatina</name>
    <name type="common">Brachiopod</name>
    <name type="synonym">Lingula unguis</name>
    <dbReference type="NCBI Taxonomy" id="7574"/>
    <lineage>
        <taxon>Eukaryota</taxon>
        <taxon>Metazoa</taxon>
        <taxon>Spiralia</taxon>
        <taxon>Lophotrochozoa</taxon>
        <taxon>Brachiopoda</taxon>
        <taxon>Linguliformea</taxon>
        <taxon>Lingulata</taxon>
        <taxon>Lingulida</taxon>
        <taxon>Linguloidea</taxon>
        <taxon>Lingulidae</taxon>
        <taxon>Lingula</taxon>
    </lineage>
</organism>
<evidence type="ECO:0000313" key="5">
    <source>
        <dbReference type="RefSeq" id="XP_013381104.1"/>
    </source>
</evidence>
<feature type="compositionally biased region" description="Basic and acidic residues" evidence="2">
    <location>
        <begin position="376"/>
        <end position="400"/>
    </location>
</feature>
<protein>
    <submittedName>
        <fullName evidence="5">Uncharacterized protein LOC106152154</fullName>
    </submittedName>
</protein>
<dbReference type="GO" id="GO:0000922">
    <property type="term" value="C:spindle pole"/>
    <property type="evidence" value="ECO:0007669"/>
    <property type="project" value="InterPro"/>
</dbReference>
<dbReference type="KEGG" id="lak:106152154"/>
<feature type="region of interest" description="Disordered" evidence="2">
    <location>
        <begin position="1125"/>
        <end position="1158"/>
    </location>
</feature>
<name>A0A1S3H7K8_LINAN</name>
<feature type="region of interest" description="Disordered" evidence="2">
    <location>
        <begin position="244"/>
        <end position="400"/>
    </location>
</feature>
<dbReference type="RefSeq" id="XP_013381104.1">
    <property type="nucleotide sequence ID" value="XM_013525650.1"/>
</dbReference>
<keyword evidence="1" id="KW-0175">Coiled coil</keyword>
<feature type="domain" description="DUF5745" evidence="3">
    <location>
        <begin position="47"/>
        <end position="106"/>
    </location>
</feature>
<feature type="region of interest" description="Disordered" evidence="2">
    <location>
        <begin position="419"/>
        <end position="455"/>
    </location>
</feature>
<feature type="region of interest" description="Disordered" evidence="2">
    <location>
        <begin position="1332"/>
        <end position="1371"/>
    </location>
</feature>
<dbReference type="OrthoDB" id="545730at2759"/>
<dbReference type="InParanoid" id="A0A1S3H7K8"/>
<dbReference type="Proteomes" id="UP000085678">
    <property type="component" value="Unplaced"/>
</dbReference>
<feature type="compositionally biased region" description="Low complexity" evidence="2">
    <location>
        <begin position="882"/>
        <end position="896"/>
    </location>
</feature>
<evidence type="ECO:0000256" key="2">
    <source>
        <dbReference type="SAM" id="MobiDB-lite"/>
    </source>
</evidence>
<feature type="region of interest" description="Disordered" evidence="2">
    <location>
        <begin position="751"/>
        <end position="790"/>
    </location>
</feature>
<keyword evidence="4" id="KW-1185">Reference proteome</keyword>
<dbReference type="PANTHER" id="PTHR22545">
    <property type="entry name" value="CENTROSOMAL PROTEIN OF 95 KDA"/>
    <property type="match status" value="1"/>
</dbReference>
<feature type="region of interest" description="Disordered" evidence="2">
    <location>
        <begin position="148"/>
        <end position="209"/>
    </location>
</feature>
<dbReference type="PANTHER" id="PTHR22545:SF0">
    <property type="entry name" value="CENTROSOMAL PROTEIN OF 95 KDA"/>
    <property type="match status" value="1"/>
</dbReference>
<dbReference type="Pfam" id="PF19016">
    <property type="entry name" value="DUF5745"/>
    <property type="match status" value="1"/>
</dbReference>
<feature type="compositionally biased region" description="Basic and acidic residues" evidence="2">
    <location>
        <begin position="1146"/>
        <end position="1158"/>
    </location>
</feature>
<accession>A0A1S3H7K8</accession>
<feature type="compositionally biased region" description="Basic and acidic residues" evidence="2">
    <location>
        <begin position="568"/>
        <end position="580"/>
    </location>
</feature>
<reference evidence="5" key="1">
    <citation type="submission" date="2025-08" db="UniProtKB">
        <authorList>
            <consortium name="RefSeq"/>
        </authorList>
    </citation>
    <scope>IDENTIFICATION</scope>
    <source>
        <tissue evidence="5">Gonads</tissue>
    </source>
</reference>
<dbReference type="InterPro" id="IPR026619">
    <property type="entry name" value="CEP95"/>
</dbReference>
<dbReference type="InterPro" id="IPR044039">
    <property type="entry name" value="DUF5745"/>
</dbReference>